<name>A0ACB6QUG5_9PLEO</name>
<gene>
    <name evidence="1" type="ORF">BDR25DRAFT_286818</name>
</gene>
<comment type="caution">
    <text evidence="1">The sequence shown here is derived from an EMBL/GenBank/DDBJ whole genome shotgun (WGS) entry which is preliminary data.</text>
</comment>
<keyword evidence="2" id="KW-1185">Reference proteome</keyword>
<evidence type="ECO:0000313" key="2">
    <source>
        <dbReference type="Proteomes" id="UP000799755"/>
    </source>
</evidence>
<sequence length="1382" mass="152265">MKARRSLQELIQDAGITPVLVRQPCLPAPSQPANIASEEDHTQARNLLVDQRRNNPDYRDPGKQLKYIFRTSKEKGKLQDTERWEFSQEELDQALSAVIDKPATSSGLVQAFLNLGAKVNFIEPEDEKKNKGLKKAGAAARRRSTVLQRAATLRRADSVSLLAGSGADQVALDEALNAALAANDYSCIQELLRHGADCNRFPNALADAVRSNNQNLIRLLLRAPKAFRPEIISSCLPAAVQQKSEPVISLLIGYGADPNFNGASALNMALTAREYRLAIALVAGPIPLTVFSIQGCLEPVLRMPTAQELHHFLQLLFCCGLPPDSPGLSGILLTASKRNDTPLALLMIHYGVSTALNEAECLRNAIANSNWALANAILETPISPAHASAALAVLPADTSKSDRSRFINTLVQKGASGPPLGRWLILAVDEGDSLLTDILVDAGAPLDFGDYRAIYAAVARKDIRTLQKLLSVRPPPSALAKVFPLLRQGYSSSERLETARILLEHGAQGVEIDTALVDAIADTSSSRDLALIEELVRHKADVNYDDGKAISLATRQADIPILQLLLKSKPYSHTTSAALPLTFESTGSRHSTTLQMIDLLLANGKEERPVLQAFQIAVNGGPQNLDIINRLLGTDPRLLGPGFQYVIALQDRQKKIPILGVLLNLGVAQEYLDRALVAEVHQALSQNDTAVLQVLLEHRASVNFNDGEALSIAVASGSDELIRILLGGKEIPSKPSITKAFRSLFHDSVAQGNTRARNRLGIATELLLRGVQQSVIDSALRSVLDPANQDHETEAVIGLLLDYRANVNVADGACFVSAARRRDLNIFAKLLAHEPDFNALVPALIRARLDESVIFKAMQLCLDQGCTSEHLEILNRGPFKTPAMVLVLQEYPRSESLVKLFLDHGCNPDVTTLYVLEPAVGEESVTALVWALAQPQKMVSIPVVVALLNAGASPTRSASKSELSPITLAAREGRSGIIQELIRRGADASVRDKWNRSALFYASRTSLTSIVQTLSAHALKDDGSLHEAVRCLQLEVATILIKSGRHNPNFPCRLHNGRNALGELCLNADVTNGAQRTKLRQLISLLLSNGANPKFKTRNEKSAIFLALDNPHSPLDVTDALLETEVWEDVNDERHMYRDAAGLWYSPIKYVELVPSHSRNRYKQELIELLQDKGCEPKYYSENAEQPIGAVGIPVPIKKLADRQKEHQLSLKLAKEQSEHARMLEESTHRDALRRKQEQQDAEMAAAAAAQAQWTTLESQKHEFEMHRVREAERMKRQEKVAWHTLQVEQERNFAAERLQIEDRKASASFAQEARLIKQRKDEIEYRASVERRMLKEKEELYERNVSRQVAVTERMDESAQLHARLRMERPAIEGAPSWGPD</sequence>
<accession>A0ACB6QUG5</accession>
<dbReference type="Proteomes" id="UP000799755">
    <property type="component" value="Unassembled WGS sequence"/>
</dbReference>
<proteinExistence type="predicted"/>
<organism evidence="1 2">
    <name type="scientific">Lindgomyces ingoldianus</name>
    <dbReference type="NCBI Taxonomy" id="673940"/>
    <lineage>
        <taxon>Eukaryota</taxon>
        <taxon>Fungi</taxon>
        <taxon>Dikarya</taxon>
        <taxon>Ascomycota</taxon>
        <taxon>Pezizomycotina</taxon>
        <taxon>Dothideomycetes</taxon>
        <taxon>Pleosporomycetidae</taxon>
        <taxon>Pleosporales</taxon>
        <taxon>Lindgomycetaceae</taxon>
        <taxon>Lindgomyces</taxon>
    </lineage>
</organism>
<protein>
    <submittedName>
        <fullName evidence="1">Uncharacterized protein</fullName>
    </submittedName>
</protein>
<reference evidence="1" key="1">
    <citation type="journal article" date="2020" name="Stud. Mycol.">
        <title>101 Dothideomycetes genomes: a test case for predicting lifestyles and emergence of pathogens.</title>
        <authorList>
            <person name="Haridas S."/>
            <person name="Albert R."/>
            <person name="Binder M."/>
            <person name="Bloem J."/>
            <person name="Labutti K."/>
            <person name="Salamov A."/>
            <person name="Andreopoulos B."/>
            <person name="Baker S."/>
            <person name="Barry K."/>
            <person name="Bills G."/>
            <person name="Bluhm B."/>
            <person name="Cannon C."/>
            <person name="Castanera R."/>
            <person name="Culley D."/>
            <person name="Daum C."/>
            <person name="Ezra D."/>
            <person name="Gonzalez J."/>
            <person name="Henrissat B."/>
            <person name="Kuo A."/>
            <person name="Liang C."/>
            <person name="Lipzen A."/>
            <person name="Lutzoni F."/>
            <person name="Magnuson J."/>
            <person name="Mondo S."/>
            <person name="Nolan M."/>
            <person name="Ohm R."/>
            <person name="Pangilinan J."/>
            <person name="Park H.-J."/>
            <person name="Ramirez L."/>
            <person name="Alfaro M."/>
            <person name="Sun H."/>
            <person name="Tritt A."/>
            <person name="Yoshinaga Y."/>
            <person name="Zwiers L.-H."/>
            <person name="Turgeon B."/>
            <person name="Goodwin S."/>
            <person name="Spatafora J."/>
            <person name="Crous P."/>
            <person name="Grigoriev I."/>
        </authorList>
    </citation>
    <scope>NUCLEOTIDE SEQUENCE</scope>
    <source>
        <strain evidence="1">ATCC 200398</strain>
    </source>
</reference>
<dbReference type="EMBL" id="MU003507">
    <property type="protein sequence ID" value="KAF2470674.1"/>
    <property type="molecule type" value="Genomic_DNA"/>
</dbReference>
<evidence type="ECO:0000313" key="1">
    <source>
        <dbReference type="EMBL" id="KAF2470674.1"/>
    </source>
</evidence>